<evidence type="ECO:0000313" key="1">
    <source>
        <dbReference type="EMBL" id="RCV61159.1"/>
    </source>
</evidence>
<sequence length="71" mass="7424">MLMAPAVEASSDIRIAARTEFATTSDITLQNLRATDSAINESPCGVRITLRSNTLVNSRLNVCSGSAGAGR</sequence>
<dbReference type="AlphaFoldDB" id="A0A368T9D1"/>
<protein>
    <recommendedName>
        <fullName evidence="3">Right handed beta helix domain-containing protein</fullName>
    </recommendedName>
</protein>
<accession>A0A368T9D1</accession>
<name>A0A368T9D1_9ACTN</name>
<reference evidence="1 2" key="1">
    <citation type="submission" date="2018-04" db="EMBL/GenBank/DDBJ databases">
        <title>Novel actinobacteria from marine sediment.</title>
        <authorList>
            <person name="Ng Z.Y."/>
            <person name="Tan G.Y.A."/>
        </authorList>
    </citation>
    <scope>NUCLEOTIDE SEQUENCE [LARGE SCALE GENOMIC DNA]</scope>
    <source>
        <strain evidence="1 2">TPS81</strain>
    </source>
</reference>
<evidence type="ECO:0000313" key="2">
    <source>
        <dbReference type="Proteomes" id="UP000253318"/>
    </source>
</evidence>
<proteinExistence type="predicted"/>
<comment type="caution">
    <text evidence="1">The sequence shown here is derived from an EMBL/GenBank/DDBJ whole genome shotgun (WGS) entry which is preliminary data.</text>
</comment>
<organism evidence="1 2">
    <name type="scientific">Marinitenerispora sediminis</name>
    <dbReference type="NCBI Taxonomy" id="1931232"/>
    <lineage>
        <taxon>Bacteria</taxon>
        <taxon>Bacillati</taxon>
        <taxon>Actinomycetota</taxon>
        <taxon>Actinomycetes</taxon>
        <taxon>Streptosporangiales</taxon>
        <taxon>Nocardiopsidaceae</taxon>
        <taxon>Marinitenerispora</taxon>
    </lineage>
</organism>
<dbReference type="Proteomes" id="UP000253318">
    <property type="component" value="Unassembled WGS sequence"/>
</dbReference>
<keyword evidence="2" id="KW-1185">Reference proteome</keyword>
<evidence type="ECO:0008006" key="3">
    <source>
        <dbReference type="Google" id="ProtNLM"/>
    </source>
</evidence>
<dbReference type="EMBL" id="QEIN01000024">
    <property type="protein sequence ID" value="RCV61159.1"/>
    <property type="molecule type" value="Genomic_DNA"/>
</dbReference>
<gene>
    <name evidence="1" type="ORF">DEF24_04825</name>
</gene>